<feature type="transmembrane region" description="Helical" evidence="1">
    <location>
        <begin position="113"/>
        <end position="143"/>
    </location>
</feature>
<keyword evidence="3" id="KW-1185">Reference proteome</keyword>
<dbReference type="EMBL" id="OX597818">
    <property type="protein sequence ID" value="CAI9722630.1"/>
    <property type="molecule type" value="Genomic_DNA"/>
</dbReference>
<dbReference type="Proteomes" id="UP001162480">
    <property type="component" value="Chromosome 5"/>
</dbReference>
<keyword evidence="1" id="KW-0472">Membrane</keyword>
<dbReference type="AlphaFoldDB" id="A0AA36F3M6"/>
<dbReference type="PANTHER" id="PTHR23227">
    <property type="entry name" value="BUCENTAUR RELATED"/>
    <property type="match status" value="1"/>
</dbReference>
<sequence>MCDRLLKLRLVLQNSIVTIISAYTPQVGLPDEQKDHFYDILLQATSKTNDNDPIFVAGDFNGHIGCQSNIFHGVHGGHRIGSQNEDGTRLLEFCDANNLLICNINFRKPASYLITYQSVVSVAVVVVVAPSTAAAAIVSFSFLTKLDYMSVLDIKQQCGISFCFCEHV</sequence>
<dbReference type="PANTHER" id="PTHR23227:SF67">
    <property type="entry name" value="CRANIOFACIAL DEVELOPMENT PROTEIN 2-LIKE"/>
    <property type="match status" value="1"/>
</dbReference>
<dbReference type="InterPro" id="IPR036691">
    <property type="entry name" value="Endo/exonu/phosph_ase_sf"/>
</dbReference>
<gene>
    <name evidence="2" type="ORF">OCTVUL_1B028856</name>
</gene>
<evidence type="ECO:0008006" key="4">
    <source>
        <dbReference type="Google" id="ProtNLM"/>
    </source>
</evidence>
<dbReference type="SUPFAM" id="SSF56219">
    <property type="entry name" value="DNase I-like"/>
    <property type="match status" value="1"/>
</dbReference>
<evidence type="ECO:0000256" key="1">
    <source>
        <dbReference type="SAM" id="Phobius"/>
    </source>
</evidence>
<keyword evidence="1" id="KW-1133">Transmembrane helix</keyword>
<dbReference type="Gene3D" id="3.60.10.10">
    <property type="entry name" value="Endonuclease/exonuclease/phosphatase"/>
    <property type="match status" value="1"/>
</dbReference>
<accession>A0AA36F3M6</accession>
<name>A0AA36F3M6_OCTVU</name>
<keyword evidence="1" id="KW-0812">Transmembrane</keyword>
<proteinExistence type="predicted"/>
<organism evidence="2 3">
    <name type="scientific">Octopus vulgaris</name>
    <name type="common">Common octopus</name>
    <dbReference type="NCBI Taxonomy" id="6645"/>
    <lineage>
        <taxon>Eukaryota</taxon>
        <taxon>Metazoa</taxon>
        <taxon>Spiralia</taxon>
        <taxon>Lophotrochozoa</taxon>
        <taxon>Mollusca</taxon>
        <taxon>Cephalopoda</taxon>
        <taxon>Coleoidea</taxon>
        <taxon>Octopodiformes</taxon>
        <taxon>Octopoda</taxon>
        <taxon>Incirrata</taxon>
        <taxon>Octopodidae</taxon>
        <taxon>Octopus</taxon>
    </lineage>
</organism>
<protein>
    <recommendedName>
        <fullName evidence="4">Craniofacial development protein 2-like</fullName>
    </recommendedName>
</protein>
<evidence type="ECO:0000313" key="2">
    <source>
        <dbReference type="EMBL" id="CAI9722630.1"/>
    </source>
</evidence>
<reference evidence="2" key="1">
    <citation type="submission" date="2023-08" db="EMBL/GenBank/DDBJ databases">
        <authorList>
            <person name="Alioto T."/>
            <person name="Alioto T."/>
            <person name="Gomez Garrido J."/>
        </authorList>
    </citation>
    <scope>NUCLEOTIDE SEQUENCE</scope>
</reference>
<evidence type="ECO:0000313" key="3">
    <source>
        <dbReference type="Proteomes" id="UP001162480"/>
    </source>
</evidence>
<dbReference type="InterPro" id="IPR027124">
    <property type="entry name" value="Swc5/CFDP1/2"/>
</dbReference>